<keyword evidence="3" id="KW-0732">Signal</keyword>
<feature type="region of interest" description="Disordered" evidence="2">
    <location>
        <begin position="433"/>
        <end position="455"/>
    </location>
</feature>
<name>A0A9W7B8V6_9STRA</name>
<gene>
    <name evidence="4" type="ORF">TrST_g9972</name>
</gene>
<proteinExistence type="predicted"/>
<dbReference type="Proteomes" id="UP001165085">
    <property type="component" value="Unassembled WGS sequence"/>
</dbReference>
<protein>
    <submittedName>
        <fullName evidence="4">Uncharacterized protein</fullName>
    </submittedName>
</protein>
<feature type="compositionally biased region" description="Polar residues" evidence="2">
    <location>
        <begin position="612"/>
        <end position="624"/>
    </location>
</feature>
<feature type="region of interest" description="Disordered" evidence="2">
    <location>
        <begin position="677"/>
        <end position="696"/>
    </location>
</feature>
<feature type="region of interest" description="Disordered" evidence="2">
    <location>
        <begin position="612"/>
        <end position="663"/>
    </location>
</feature>
<keyword evidence="5" id="KW-1185">Reference proteome</keyword>
<feature type="signal peptide" evidence="3">
    <location>
        <begin position="1"/>
        <end position="27"/>
    </location>
</feature>
<sequence>MSSLLFPLISPLLPSFLSTYILPSTDGRLILKVGGFTITILGLELNGEGEGFKLLKTILKVLKSDYDVTSTILQTPNQPPTLTITAVNVDYVFTPPNAPPPLQSYTNLHSAVLKHLLKILLSLTVSIKTLSLKLQSYLEDPRVETQTSHFEGSSVKISLETITCVKVTSISVDSDKDIKAKYITAFLYLEEEYDNITDVEVEVDSINFTNDLSLYLSFLSNNYLPPPPPTFPPPNPQNQIKPKTKYKLKVSSLQTTAFKLIELDVSVDRQMSFSIKFHFSLNHRYGFFDHDLTVHYIPASSSLSLKSSSDVTIHLIFENRTRNDDLGILVFVTVKKSGLVMSEGDRCINISKGHFCYGCNFINLVEEAKGGVINWRKLTEEFQGKWGLRCEVIGGFDWGGGRVGETEYGVMGGEAGWRVTGFRVEWFLPPGGGWREGNEKNAPPQSKQVNADHANLDAPSSRSFDEIIHKLTSLTSDLKSQTDSHSSSLKSLKSLLSKNEEQRVALSSLTSCTIEGYLILGRGMNFNPKAACMHRFRPPYLIRYDGVTAAEFLNLELCALTKLTKKGKDIGFQITHLQPDLKDNKPIYKPLIGSSDAWVEIISRFLTANRQKNSGSEHVINDNTDAAEKKSNRKSTFPKMTWKKKNTKPSFPPTTPPLPPPLTLPVPSKLCRVAISRNPPTPTSYSPPTSASSQHTSFSNKFTSITFTLTLDAPPHLHTLTRSLGQFLHFSHEVLDSLPRSDLHLGKTFDTATGDAPIVETITTAKQCSTAATVPEEDGRVEILANFIETVLRHDIEEIRGEMWKFLGCGFAPSAPAVEGADSKLKIVYDSFEEDNSDNEDALMEVIRDVVRLSSEVVAANNSYVKKIISLEEKLESQSIQHAKTIQKLSDLQPIMTTVASPYDKTLLDRLKTTLTELTSAKQSIAAESSKDSEMVQILERRLAAMTERYTSSVDGVKVEANEEHLTSTFSESDMNLMLKQLQGEILERTKVHLELSMIRELEVIEKERDERERTRRENDIQTLKAEVKEERERRIKAEALLNDQN</sequence>
<evidence type="ECO:0000256" key="3">
    <source>
        <dbReference type="SAM" id="SignalP"/>
    </source>
</evidence>
<evidence type="ECO:0000313" key="5">
    <source>
        <dbReference type="Proteomes" id="UP001165085"/>
    </source>
</evidence>
<comment type="caution">
    <text evidence="4">The sequence shown here is derived from an EMBL/GenBank/DDBJ whole genome shotgun (WGS) entry which is preliminary data.</text>
</comment>
<keyword evidence="1" id="KW-0175">Coiled coil</keyword>
<evidence type="ECO:0000256" key="2">
    <source>
        <dbReference type="SAM" id="MobiDB-lite"/>
    </source>
</evidence>
<dbReference type="OrthoDB" id="10551463at2759"/>
<reference evidence="5" key="1">
    <citation type="journal article" date="2023" name="Commun. Biol.">
        <title>Genome analysis of Parmales, the sister group of diatoms, reveals the evolutionary specialization of diatoms from phago-mixotrophs to photoautotrophs.</title>
        <authorList>
            <person name="Ban H."/>
            <person name="Sato S."/>
            <person name="Yoshikawa S."/>
            <person name="Yamada K."/>
            <person name="Nakamura Y."/>
            <person name="Ichinomiya M."/>
            <person name="Sato N."/>
            <person name="Blanc-Mathieu R."/>
            <person name="Endo H."/>
            <person name="Kuwata A."/>
            <person name="Ogata H."/>
        </authorList>
    </citation>
    <scope>NUCLEOTIDE SEQUENCE [LARGE SCALE GENOMIC DNA]</scope>
    <source>
        <strain evidence="5">NIES 3701</strain>
    </source>
</reference>
<feature type="compositionally biased region" description="Pro residues" evidence="2">
    <location>
        <begin position="650"/>
        <end position="663"/>
    </location>
</feature>
<organism evidence="4 5">
    <name type="scientific">Triparma strigata</name>
    <dbReference type="NCBI Taxonomy" id="1606541"/>
    <lineage>
        <taxon>Eukaryota</taxon>
        <taxon>Sar</taxon>
        <taxon>Stramenopiles</taxon>
        <taxon>Ochrophyta</taxon>
        <taxon>Bolidophyceae</taxon>
        <taxon>Parmales</taxon>
        <taxon>Triparmaceae</taxon>
        <taxon>Triparma</taxon>
    </lineage>
</organism>
<evidence type="ECO:0000256" key="1">
    <source>
        <dbReference type="SAM" id="Coils"/>
    </source>
</evidence>
<feature type="chain" id="PRO_5040733353" evidence="3">
    <location>
        <begin position="28"/>
        <end position="1046"/>
    </location>
</feature>
<feature type="coiled-coil region" evidence="1">
    <location>
        <begin position="1005"/>
        <end position="1041"/>
    </location>
</feature>
<dbReference type="EMBL" id="BRXY01000309">
    <property type="protein sequence ID" value="GMH85992.1"/>
    <property type="molecule type" value="Genomic_DNA"/>
</dbReference>
<dbReference type="AlphaFoldDB" id="A0A9W7B8V6"/>
<feature type="compositionally biased region" description="Low complexity" evidence="2">
    <location>
        <begin position="683"/>
        <end position="693"/>
    </location>
</feature>
<accession>A0A9W7B8V6</accession>
<evidence type="ECO:0000313" key="4">
    <source>
        <dbReference type="EMBL" id="GMH85992.1"/>
    </source>
</evidence>